<organism evidence="2 3">
    <name type="scientific">Kribbella qitaiheensis</name>
    <dbReference type="NCBI Taxonomy" id="1544730"/>
    <lineage>
        <taxon>Bacteria</taxon>
        <taxon>Bacillati</taxon>
        <taxon>Actinomycetota</taxon>
        <taxon>Actinomycetes</taxon>
        <taxon>Propionibacteriales</taxon>
        <taxon>Kribbellaceae</taxon>
        <taxon>Kribbella</taxon>
    </lineage>
</organism>
<sequence>MEALRALTIARSSAIKATTTASNQVKALLVGTDRAPRDHLRVKSLLQLSTLCSKLDLTSGMHAALVSLGRRWLLLHQEIIELDRLIRALVRRTVPKLIERPGVGIHSAAQLLITAGGNPERLHSDAAFAALCGASPVQASSGQRQRHRLNRGGDRAANNALWTIANNRMIHAPEPASSPTDDGPYQVMIQLDDGRRVHHVRIFTGPGRGSS</sequence>
<gene>
    <name evidence="2" type="ORF">F1D05_10105</name>
</gene>
<evidence type="ECO:0000313" key="3">
    <source>
        <dbReference type="Proteomes" id="UP000515563"/>
    </source>
</evidence>
<evidence type="ECO:0000259" key="1">
    <source>
        <dbReference type="Pfam" id="PF02371"/>
    </source>
</evidence>
<dbReference type="GO" id="GO:0006313">
    <property type="term" value="P:DNA transposition"/>
    <property type="evidence" value="ECO:0007669"/>
    <property type="project" value="InterPro"/>
</dbReference>
<dbReference type="PANTHER" id="PTHR33055">
    <property type="entry name" value="TRANSPOSASE FOR INSERTION SEQUENCE ELEMENT IS1111A"/>
    <property type="match status" value="1"/>
</dbReference>
<dbReference type="Proteomes" id="UP000515563">
    <property type="component" value="Chromosome"/>
</dbReference>
<name>A0A7G6WW17_9ACTN</name>
<evidence type="ECO:0000313" key="2">
    <source>
        <dbReference type="EMBL" id="QNE18182.1"/>
    </source>
</evidence>
<dbReference type="EMBL" id="CP043661">
    <property type="protein sequence ID" value="QNE18182.1"/>
    <property type="molecule type" value="Genomic_DNA"/>
</dbReference>
<dbReference type="Pfam" id="PF02371">
    <property type="entry name" value="Transposase_20"/>
    <property type="match status" value="1"/>
</dbReference>
<dbReference type="GO" id="GO:0004803">
    <property type="term" value="F:transposase activity"/>
    <property type="evidence" value="ECO:0007669"/>
    <property type="project" value="InterPro"/>
</dbReference>
<dbReference type="InterPro" id="IPR003346">
    <property type="entry name" value="Transposase_20"/>
</dbReference>
<reference evidence="2 3" key="2">
    <citation type="journal article" date="2020" name="Microbiol. Resour. Announc.">
        <title>Antarctic desert soil bacteria exhibit high novel natural product potential, evaluated through long-read genome sequencing and comparative genomics.</title>
        <authorList>
            <person name="Benaud N."/>
            <person name="Edwards R.J."/>
            <person name="Amos T.G."/>
            <person name="D'Agostino P.M."/>
            <person name="Gutierrez-Chavez C."/>
            <person name="Montgomery K."/>
            <person name="Nicetic I."/>
            <person name="Ferrari B.C."/>
        </authorList>
    </citation>
    <scope>NUCLEOTIDE SEQUENCE [LARGE SCALE GENOMIC DNA]</scope>
    <source>
        <strain evidence="2 3">SPB151</strain>
    </source>
</reference>
<reference evidence="3" key="1">
    <citation type="submission" date="2019-09" db="EMBL/GenBank/DDBJ databases">
        <title>Antimicrobial potential of Antarctic Bacteria.</title>
        <authorList>
            <person name="Benaud N."/>
            <person name="Edwards R.J."/>
            <person name="Ferrari B.C."/>
        </authorList>
    </citation>
    <scope>NUCLEOTIDE SEQUENCE [LARGE SCALE GENOMIC DNA]</scope>
    <source>
        <strain evidence="3">SPB151</strain>
    </source>
</reference>
<protein>
    <submittedName>
        <fullName evidence="2">IS110 family transposase</fullName>
    </submittedName>
</protein>
<dbReference type="InterPro" id="IPR047650">
    <property type="entry name" value="Transpos_IS110"/>
</dbReference>
<keyword evidence="3" id="KW-1185">Reference proteome</keyword>
<feature type="domain" description="Transposase IS116/IS110/IS902 C-terminal" evidence="1">
    <location>
        <begin position="98"/>
        <end position="172"/>
    </location>
</feature>
<dbReference type="AlphaFoldDB" id="A0A7G6WW17"/>
<accession>A0A7G6WW17</accession>
<dbReference type="PANTHER" id="PTHR33055:SF16">
    <property type="entry name" value="TRANSPOSASE FOR INSERTION SEQUENCE ELEMENT IS1547"/>
    <property type="match status" value="1"/>
</dbReference>
<dbReference type="KEGG" id="kqi:F1D05_10105"/>
<proteinExistence type="predicted"/>
<dbReference type="GO" id="GO:0003677">
    <property type="term" value="F:DNA binding"/>
    <property type="evidence" value="ECO:0007669"/>
    <property type="project" value="InterPro"/>
</dbReference>